<sequence length="138" mass="15518">MTKRINALTRVKELIQEADQNLTEVTQDMISALAAYRRVTPNLTSAHMEALALHGIWAEVEAAARKNQTSMDETAAYREAVSGRLKDITHSLLRQPEATHGDPLTSETNRHRRNMQRATHRQLQDLADAFEREAAGES</sequence>
<evidence type="ECO:0000313" key="2">
    <source>
        <dbReference type="EMBL" id="BDT39511.1"/>
    </source>
</evidence>
<accession>A0AA86IVD8</accession>
<organism evidence="2 3">
    <name type="scientific">Streptomyces yaizuensis</name>
    <dbReference type="NCBI Taxonomy" id="2989713"/>
    <lineage>
        <taxon>Bacteria</taxon>
        <taxon>Bacillati</taxon>
        <taxon>Actinomycetota</taxon>
        <taxon>Actinomycetes</taxon>
        <taxon>Kitasatosporales</taxon>
        <taxon>Streptomycetaceae</taxon>
        <taxon>Streptomyces</taxon>
    </lineage>
</organism>
<dbReference type="Proteomes" id="UP001291653">
    <property type="component" value="Plasmid pYSPA8-1"/>
</dbReference>
<evidence type="ECO:0000256" key="1">
    <source>
        <dbReference type="SAM" id="MobiDB-lite"/>
    </source>
</evidence>
<evidence type="ECO:0000313" key="3">
    <source>
        <dbReference type="Proteomes" id="UP001291653"/>
    </source>
</evidence>
<protein>
    <submittedName>
        <fullName evidence="2">Uncharacterized protein</fullName>
    </submittedName>
</protein>
<reference evidence="2 3" key="1">
    <citation type="submission" date="2022-10" db="EMBL/GenBank/DDBJ databases">
        <title>Draft genome sequence of Streptomyces sp. YSPA8.</title>
        <authorList>
            <person name="Moriuchi R."/>
            <person name="Dohra H."/>
            <person name="Yamamura H."/>
            <person name="Kodani S."/>
        </authorList>
    </citation>
    <scope>NUCLEOTIDE SEQUENCE [LARGE SCALE GENOMIC DNA]</scope>
    <source>
        <strain evidence="2 3">YSPA8</strain>
        <plasmid evidence="2 3">pYSPA8-1</plasmid>
    </source>
</reference>
<geneLocation type="plasmid" evidence="2 3">
    <name>pYSPA8-1</name>
</geneLocation>
<keyword evidence="3" id="KW-1185">Reference proteome</keyword>
<feature type="compositionally biased region" description="Basic residues" evidence="1">
    <location>
        <begin position="110"/>
        <end position="119"/>
    </location>
</feature>
<keyword evidence="2" id="KW-0614">Plasmid</keyword>
<proteinExistence type="predicted"/>
<name>A0AA86IVD8_9ACTN</name>
<dbReference type="EMBL" id="LC735414">
    <property type="protein sequence ID" value="BDT39511.1"/>
    <property type="molecule type" value="Genomic_DNA"/>
</dbReference>
<dbReference type="AlphaFoldDB" id="A0AA86IVD8"/>
<gene>
    <name evidence="2" type="ORF">SYYSPA8_36965</name>
</gene>
<feature type="region of interest" description="Disordered" evidence="1">
    <location>
        <begin position="88"/>
        <end position="119"/>
    </location>
</feature>
<dbReference type="RefSeq" id="WP_323451994.1">
    <property type="nucleotide sequence ID" value="NZ_LC735414.1"/>
</dbReference>